<dbReference type="Proteomes" id="UP000070700">
    <property type="component" value="Unassembled WGS sequence"/>
</dbReference>
<keyword evidence="3" id="KW-1185">Reference proteome</keyword>
<accession>A0A132BBR2</accession>
<reference evidence="2 3" key="1">
    <citation type="submission" date="2015-10" db="EMBL/GenBank/DDBJ databases">
        <title>Full genome of DAOMC 229536 Phialocephala scopiformis, a fungal endophyte of spruce producing the potent anti-insectan compound rugulosin.</title>
        <authorList>
            <consortium name="DOE Joint Genome Institute"/>
            <person name="Walker A.K."/>
            <person name="Frasz S.L."/>
            <person name="Seifert K.A."/>
            <person name="Miller J.D."/>
            <person name="Mondo S.J."/>
            <person name="Labutti K."/>
            <person name="Lipzen A."/>
            <person name="Dockter R."/>
            <person name="Kennedy M."/>
            <person name="Grigoriev I.V."/>
            <person name="Spatafora J.W."/>
        </authorList>
    </citation>
    <scope>NUCLEOTIDE SEQUENCE [LARGE SCALE GENOMIC DNA]</scope>
    <source>
        <strain evidence="2 3">CBS 120377</strain>
    </source>
</reference>
<proteinExistence type="predicted"/>
<dbReference type="EMBL" id="KQ947431">
    <property type="protein sequence ID" value="KUJ09836.1"/>
    <property type="molecule type" value="Genomic_DNA"/>
</dbReference>
<dbReference type="InParanoid" id="A0A132BBR2"/>
<evidence type="ECO:0000313" key="2">
    <source>
        <dbReference type="EMBL" id="KUJ09836.1"/>
    </source>
</evidence>
<keyword evidence="1" id="KW-0732">Signal</keyword>
<evidence type="ECO:0008006" key="4">
    <source>
        <dbReference type="Google" id="ProtNLM"/>
    </source>
</evidence>
<dbReference type="AlphaFoldDB" id="A0A132BBR2"/>
<dbReference type="GeneID" id="28816158"/>
<gene>
    <name evidence="2" type="ORF">LY89DRAFT_278133</name>
</gene>
<evidence type="ECO:0000313" key="3">
    <source>
        <dbReference type="Proteomes" id="UP000070700"/>
    </source>
</evidence>
<dbReference type="KEGG" id="psco:LY89DRAFT_278133"/>
<feature type="signal peptide" evidence="1">
    <location>
        <begin position="1"/>
        <end position="18"/>
    </location>
</feature>
<dbReference type="RefSeq" id="XP_018064191.1">
    <property type="nucleotide sequence ID" value="XM_018206432.1"/>
</dbReference>
<name>A0A132BBR2_MOLSC</name>
<protein>
    <recommendedName>
        <fullName evidence="4">Secreted protein</fullName>
    </recommendedName>
</protein>
<feature type="chain" id="PRO_5007288106" description="Secreted protein" evidence="1">
    <location>
        <begin position="19"/>
        <end position="106"/>
    </location>
</feature>
<organism evidence="2 3">
    <name type="scientific">Mollisia scopiformis</name>
    <name type="common">Conifer needle endophyte fungus</name>
    <name type="synonym">Phialocephala scopiformis</name>
    <dbReference type="NCBI Taxonomy" id="149040"/>
    <lineage>
        <taxon>Eukaryota</taxon>
        <taxon>Fungi</taxon>
        <taxon>Dikarya</taxon>
        <taxon>Ascomycota</taxon>
        <taxon>Pezizomycotina</taxon>
        <taxon>Leotiomycetes</taxon>
        <taxon>Helotiales</taxon>
        <taxon>Mollisiaceae</taxon>
        <taxon>Mollisia</taxon>
    </lineage>
</organism>
<evidence type="ECO:0000256" key="1">
    <source>
        <dbReference type="SAM" id="SignalP"/>
    </source>
</evidence>
<sequence length="106" mass="11727">MWWGVLSLFLASFEKIGTQCCGSGVLDSEGMNDCRHLLSNTRGIEIARMSVRSREACSPRGAGVLGACEICAVDVKSFFRLHSSLHRVYISQSCEVLHREPDICAY</sequence>